<dbReference type="EMBL" id="LOHZ01000015">
    <property type="protein sequence ID" value="KYO68588.1"/>
    <property type="molecule type" value="Genomic_DNA"/>
</dbReference>
<dbReference type="OrthoDB" id="9807451at2"/>
<dbReference type="InterPro" id="IPR003731">
    <property type="entry name" value="Di-Nase_FeMo-co_biosynth"/>
</dbReference>
<name>A0A162MZ67_9FIRM</name>
<gene>
    <name evidence="2" type="ORF">ATZ99_00970</name>
</gene>
<dbReference type="PANTHER" id="PTHR42983:SF1">
    <property type="entry name" value="IRON-MOLYBDENUM PROTEIN"/>
    <property type="match status" value="1"/>
</dbReference>
<dbReference type="Proteomes" id="UP000075737">
    <property type="component" value="Unassembled WGS sequence"/>
</dbReference>
<dbReference type="PANTHER" id="PTHR42983">
    <property type="entry name" value="DINITROGENASE IRON-MOLYBDENUM COFACTOR PROTEIN-RELATED"/>
    <property type="match status" value="1"/>
</dbReference>
<dbReference type="AlphaFoldDB" id="A0A162MZ67"/>
<keyword evidence="3" id="KW-1185">Reference proteome</keyword>
<evidence type="ECO:0000259" key="1">
    <source>
        <dbReference type="Pfam" id="PF02579"/>
    </source>
</evidence>
<sequence length="119" mass="13024">MLIAVTSTGNALDSFIDERFGRCKYFIIINPQTKEYEAIENEYSNSAHGTGVQVAQFIVDKGVSAIITGYVGPNAISILNEAGIEIYSANSISVKEALENYFQGKLHKVSSPIKPHKNQ</sequence>
<dbReference type="SUPFAM" id="SSF53146">
    <property type="entry name" value="Nitrogenase accessory factor-like"/>
    <property type="match status" value="1"/>
</dbReference>
<evidence type="ECO:0000313" key="2">
    <source>
        <dbReference type="EMBL" id="KYO68588.1"/>
    </source>
</evidence>
<dbReference type="InterPro" id="IPR036105">
    <property type="entry name" value="DiNase_FeMo-co_biosyn_sf"/>
</dbReference>
<organism evidence="2 3">
    <name type="scientific">Thermovenabulum gondwanense</name>
    <dbReference type="NCBI Taxonomy" id="520767"/>
    <lineage>
        <taxon>Bacteria</taxon>
        <taxon>Bacillati</taxon>
        <taxon>Bacillota</taxon>
        <taxon>Clostridia</taxon>
        <taxon>Thermosediminibacterales</taxon>
        <taxon>Thermosediminibacteraceae</taxon>
        <taxon>Thermovenabulum</taxon>
    </lineage>
</organism>
<dbReference type="Pfam" id="PF02579">
    <property type="entry name" value="Nitro_FeMo-Co"/>
    <property type="match status" value="1"/>
</dbReference>
<reference evidence="2 3" key="1">
    <citation type="submission" date="2015-12" db="EMBL/GenBank/DDBJ databases">
        <title>Draft genome of Thermovenabulum gondwanense isolated from a red thermophilic microbial mat colonisisng an outflow channel of a bore well.</title>
        <authorList>
            <person name="Patel B.K."/>
        </authorList>
    </citation>
    <scope>NUCLEOTIDE SEQUENCE [LARGE SCALE GENOMIC DNA]</scope>
    <source>
        <strain evidence="2 3">R270</strain>
    </source>
</reference>
<evidence type="ECO:0000313" key="3">
    <source>
        <dbReference type="Proteomes" id="UP000075737"/>
    </source>
</evidence>
<dbReference type="STRING" id="520767.ATZ99_00970"/>
<accession>A0A162MZ67</accession>
<feature type="domain" description="Dinitrogenase iron-molybdenum cofactor biosynthesis" evidence="1">
    <location>
        <begin position="13"/>
        <end position="102"/>
    </location>
</feature>
<dbReference type="Gene3D" id="3.30.420.130">
    <property type="entry name" value="Dinitrogenase iron-molybdenum cofactor biosynthesis domain"/>
    <property type="match status" value="1"/>
</dbReference>
<dbReference type="InterPro" id="IPR033913">
    <property type="entry name" value="MTH1175_dom"/>
</dbReference>
<comment type="caution">
    <text evidence="2">The sequence shown here is derived from an EMBL/GenBank/DDBJ whole genome shotgun (WGS) entry which is preliminary data.</text>
</comment>
<proteinExistence type="predicted"/>
<dbReference type="RefSeq" id="WP_068747296.1">
    <property type="nucleotide sequence ID" value="NZ_LOHZ01000015.1"/>
</dbReference>
<dbReference type="CDD" id="cd00851">
    <property type="entry name" value="MTH1175"/>
    <property type="match status" value="1"/>
</dbReference>
<protein>
    <recommendedName>
        <fullName evidence="1">Dinitrogenase iron-molybdenum cofactor biosynthesis domain-containing protein</fullName>
    </recommendedName>
</protein>